<evidence type="ECO:0000256" key="2">
    <source>
        <dbReference type="SAM" id="MobiDB-lite"/>
    </source>
</evidence>
<feature type="region of interest" description="Disordered" evidence="2">
    <location>
        <begin position="552"/>
        <end position="605"/>
    </location>
</feature>
<keyword evidence="3" id="KW-0472">Membrane</keyword>
<dbReference type="STRING" id="763407.A0A167R5L6"/>
<keyword evidence="3" id="KW-1133">Transmembrane helix</keyword>
<feature type="transmembrane region" description="Helical" evidence="3">
    <location>
        <begin position="659"/>
        <end position="677"/>
    </location>
</feature>
<gene>
    <name evidence="5" type="ORF">PHYBLDRAFT_161531</name>
</gene>
<dbReference type="SMART" id="SM00324">
    <property type="entry name" value="RhoGAP"/>
    <property type="match status" value="1"/>
</dbReference>
<dbReference type="VEuPathDB" id="FungiDB:PHYBLDRAFT_161531"/>
<dbReference type="GO" id="GO:0060237">
    <property type="term" value="P:regulation of fungal-type cell wall organization"/>
    <property type="evidence" value="ECO:0007669"/>
    <property type="project" value="TreeGrafter"/>
</dbReference>
<dbReference type="PANTHER" id="PTHR15228:SF25">
    <property type="entry name" value="F-BAR DOMAIN-CONTAINING PROTEIN"/>
    <property type="match status" value="1"/>
</dbReference>
<dbReference type="InParanoid" id="A0A167R5L6"/>
<feature type="transmembrane region" description="Helical" evidence="3">
    <location>
        <begin position="735"/>
        <end position="756"/>
    </location>
</feature>
<dbReference type="GeneID" id="28995330"/>
<dbReference type="AlphaFoldDB" id="A0A167R5L6"/>
<dbReference type="PANTHER" id="PTHR15228">
    <property type="entry name" value="SPERMATHECAL PHYSIOLOGY VARIANT"/>
    <property type="match status" value="1"/>
</dbReference>
<dbReference type="SUPFAM" id="SSF48350">
    <property type="entry name" value="GTPase activation domain, GAP"/>
    <property type="match status" value="1"/>
</dbReference>
<dbReference type="PROSITE" id="PS50238">
    <property type="entry name" value="RHOGAP"/>
    <property type="match status" value="1"/>
</dbReference>
<evidence type="ECO:0000256" key="3">
    <source>
        <dbReference type="SAM" id="Phobius"/>
    </source>
</evidence>
<dbReference type="InterPro" id="IPR000198">
    <property type="entry name" value="RhoGAP_dom"/>
</dbReference>
<evidence type="ECO:0000259" key="4">
    <source>
        <dbReference type="PROSITE" id="PS50238"/>
    </source>
</evidence>
<keyword evidence="6" id="KW-1185">Reference proteome</keyword>
<organism evidence="5 6">
    <name type="scientific">Phycomyces blakesleeanus (strain ATCC 8743b / DSM 1359 / FGSC 10004 / NBRC 33097 / NRRL 1555)</name>
    <dbReference type="NCBI Taxonomy" id="763407"/>
    <lineage>
        <taxon>Eukaryota</taxon>
        <taxon>Fungi</taxon>
        <taxon>Fungi incertae sedis</taxon>
        <taxon>Mucoromycota</taxon>
        <taxon>Mucoromycotina</taxon>
        <taxon>Mucoromycetes</taxon>
        <taxon>Mucorales</taxon>
        <taxon>Phycomycetaceae</taxon>
        <taxon>Phycomyces</taxon>
    </lineage>
</organism>
<feature type="domain" description="Rho-GAP" evidence="4">
    <location>
        <begin position="49"/>
        <end position="244"/>
    </location>
</feature>
<dbReference type="OrthoDB" id="3196451at2759"/>
<dbReference type="Pfam" id="PF00620">
    <property type="entry name" value="RhoGAP"/>
    <property type="match status" value="1"/>
</dbReference>
<dbReference type="GO" id="GO:0005096">
    <property type="term" value="F:GTPase activator activity"/>
    <property type="evidence" value="ECO:0007669"/>
    <property type="project" value="UniProtKB-KW"/>
</dbReference>
<name>A0A167R5L6_PHYB8</name>
<dbReference type="EMBL" id="KV440971">
    <property type="protein sequence ID" value="OAD80898.1"/>
    <property type="molecule type" value="Genomic_DNA"/>
</dbReference>
<feature type="compositionally biased region" description="Acidic residues" evidence="2">
    <location>
        <begin position="573"/>
        <end position="597"/>
    </location>
</feature>
<keyword evidence="3" id="KW-0812">Transmembrane</keyword>
<dbReference type="InterPro" id="IPR008936">
    <property type="entry name" value="Rho_GTPase_activation_prot"/>
</dbReference>
<feature type="compositionally biased region" description="Basic and acidic residues" evidence="2">
    <location>
        <begin position="552"/>
        <end position="562"/>
    </location>
</feature>
<evidence type="ECO:0000313" key="5">
    <source>
        <dbReference type="EMBL" id="OAD80898.1"/>
    </source>
</evidence>
<dbReference type="Gene3D" id="1.10.555.10">
    <property type="entry name" value="Rho GTPase activation protein"/>
    <property type="match status" value="1"/>
</dbReference>
<accession>A0A167R5L6</accession>
<evidence type="ECO:0000256" key="1">
    <source>
        <dbReference type="ARBA" id="ARBA00022468"/>
    </source>
</evidence>
<dbReference type="InterPro" id="IPR051025">
    <property type="entry name" value="RhoGAP"/>
</dbReference>
<proteinExistence type="predicted"/>
<feature type="compositionally biased region" description="Basic and acidic residues" evidence="2">
    <location>
        <begin position="343"/>
        <end position="355"/>
    </location>
</feature>
<dbReference type="GO" id="GO:0007165">
    <property type="term" value="P:signal transduction"/>
    <property type="evidence" value="ECO:0007669"/>
    <property type="project" value="InterPro"/>
</dbReference>
<evidence type="ECO:0000313" key="6">
    <source>
        <dbReference type="Proteomes" id="UP000077315"/>
    </source>
</evidence>
<dbReference type="RefSeq" id="XP_018298938.1">
    <property type="nucleotide sequence ID" value="XM_018434424.1"/>
</dbReference>
<feature type="region of interest" description="Disordered" evidence="2">
    <location>
        <begin position="304"/>
        <end position="355"/>
    </location>
</feature>
<dbReference type="GO" id="GO:0005938">
    <property type="term" value="C:cell cortex"/>
    <property type="evidence" value="ECO:0007669"/>
    <property type="project" value="TreeGrafter"/>
</dbReference>
<dbReference type="Proteomes" id="UP000077315">
    <property type="component" value="Unassembled WGS sequence"/>
</dbReference>
<protein>
    <recommendedName>
        <fullName evidence="4">Rho-GAP domain-containing protein</fullName>
    </recommendedName>
</protein>
<sequence>MSHVDKSFKNWLKKVTLPTRKIVTSTTPNTGRVFSVHLEVSIRYAQSTISYHDTARSDQPQLGAIPIIVARCGAFLKQNALSTVGIFRLSGSSRRIQVLQDIFDKSSTSYGVHIDWHGFTVHDVATLLRRYLNHLPNPVITHEFYQPFCDIMHNRTYTTTNQRIIAFRSLIHKLPLAHQHLLLYLLDMLNVFAQNSCVNRMDASNLAAMFCPAILSHPSQNTPISYVVSQRVIEFLIEFHSLFGMQTISRRKSSRSRQSSSSAFGRIITVSNGKCPSNTVPALRRRRPATLEINLIRTPMYSPESLGDDQFNIGTNIPTRDTKEQEEEEEEERGGLITPRVSGDYDRGNSHVRDDENGQKKTVYKLHDAPVTILPSSTETKPTRPVSLNRETIQLCDAIGSGMSNIDTKLPDPKYKNGLTIDTNLKETSNFEILALTNTNTKIVFDPSDKVLSQSTTSVGTDTVVETSIGSSTDLSLDVLTDEISIEDTDSILEMSLKENLAREEQLMQDEEVMFQWRDLLTRSWKTDESTPKIPLTTSSSVCSKRTDYFGHASLPDDDRSGSHTSTPSRFLEEEEEDDDDDDDDDDDEEEEEEEGNLENKSEMKHTAKQFSCEATWNTDTQQNQPHFQRICQEALLPMNIKGQSNSNRRLIQIRKMRLVLYSWLLYYVLWLCMTLFHNNGCHCAPIIVIIILVSSRLPKPNKIYELKLHVCLCKRRDLPFQPLQFVTVQTQKQVLHFQGLWFMICFLTALGIYGAQAARPCKAIQKGYVSNVYLLIYLSILY</sequence>
<reference evidence="6" key="1">
    <citation type="submission" date="2015-06" db="EMBL/GenBank/DDBJ databases">
        <title>Expansion of signal transduction pathways in fungi by whole-genome duplication.</title>
        <authorList>
            <consortium name="DOE Joint Genome Institute"/>
            <person name="Corrochano L.M."/>
            <person name="Kuo A."/>
            <person name="Marcet-Houben M."/>
            <person name="Polaino S."/>
            <person name="Salamov A."/>
            <person name="Villalobos J.M."/>
            <person name="Alvarez M.I."/>
            <person name="Avalos J."/>
            <person name="Benito E.P."/>
            <person name="Benoit I."/>
            <person name="Burger G."/>
            <person name="Camino L.P."/>
            <person name="Canovas D."/>
            <person name="Cerda-Olmedo E."/>
            <person name="Cheng J.-F."/>
            <person name="Dominguez A."/>
            <person name="Elias M."/>
            <person name="Eslava A.P."/>
            <person name="Glaser F."/>
            <person name="Grimwood J."/>
            <person name="Gutierrez G."/>
            <person name="Heitman J."/>
            <person name="Henrissat B."/>
            <person name="Iturriaga E.A."/>
            <person name="Lang B.F."/>
            <person name="Lavin J.L."/>
            <person name="Lee S."/>
            <person name="Li W."/>
            <person name="Lindquist E."/>
            <person name="Lopez-Garcia S."/>
            <person name="Luque E.M."/>
            <person name="Marcos A.T."/>
            <person name="Martin J."/>
            <person name="McCluskey K."/>
            <person name="Medina H.R."/>
            <person name="Miralles-Duran A."/>
            <person name="Miyazaki A."/>
            <person name="Munoz-Torres E."/>
            <person name="Oguiza J.A."/>
            <person name="Ohm R."/>
            <person name="Olmedo M."/>
            <person name="Orejas M."/>
            <person name="Ortiz-Castellanos L."/>
            <person name="Pisabarro A.G."/>
            <person name="Rodriguez-Romero J."/>
            <person name="Ruiz-Herrera J."/>
            <person name="Ruiz-Vazquez R."/>
            <person name="Sanz C."/>
            <person name="Schackwitz W."/>
            <person name="Schmutz J."/>
            <person name="Shahriari M."/>
            <person name="Shelest E."/>
            <person name="Silva-Franco F."/>
            <person name="Soanes D."/>
            <person name="Syed K."/>
            <person name="Tagua V.G."/>
            <person name="Talbot N.J."/>
            <person name="Thon M."/>
            <person name="De vries R.P."/>
            <person name="Wiebenga A."/>
            <person name="Yadav J.S."/>
            <person name="Braun E.L."/>
            <person name="Baker S."/>
            <person name="Garre V."/>
            <person name="Horwitz B."/>
            <person name="Torres-Martinez S."/>
            <person name="Idnurm A."/>
            <person name="Herrera-Estrella A."/>
            <person name="Gabaldon T."/>
            <person name="Grigoriev I.V."/>
        </authorList>
    </citation>
    <scope>NUCLEOTIDE SEQUENCE [LARGE SCALE GENOMIC DNA]</scope>
    <source>
        <strain evidence="6">NRRL 1555(-)</strain>
    </source>
</reference>
<keyword evidence="1" id="KW-0343">GTPase activation</keyword>